<dbReference type="PRINTS" id="PR00120">
    <property type="entry name" value="HATPASE"/>
</dbReference>
<dbReference type="PATRIC" id="fig|1408281.3.peg.1014"/>
<dbReference type="Proteomes" id="UP000035337">
    <property type="component" value="Chromosome"/>
</dbReference>
<dbReference type="GO" id="GO:0046872">
    <property type="term" value="F:metal ion binding"/>
    <property type="evidence" value="ECO:0007669"/>
    <property type="project" value="UniProtKB-KW"/>
</dbReference>
<keyword evidence="4 8" id="KW-1133">Transmembrane helix</keyword>
<sequence>MNNNNACCESGCHCSKEKESKHSKKIDLALTIIGVFLFAAAFIFAMPEKISLVLFLSAYTIIGRNVLISSFKNILHGEIFDENFLMCVATIAAISTGYYEESVAVMLFYRIGMFFEDKAVSKSKNSISSLMDMRPDFANLQTQNGVIKVSPEDVSIGNLIIVKAGEKIPLDGTVTNGSASIDASSLTGESILQDVCEGSQVLSGSVNKNGFLTVKVTKIFSQSTVSKILDLVENATHKKSVSEKFISKFAKYYTPAVVFLALCIAVVPPLFIADAAFNLWINKAIIFLIISCPCALVISVPLTFFAGLGSASKHGILIKGSNYLEALNSAQTFVFDKTSTLTKGKFKVDSVAAANGFDKETVLKYAAFAESHSNHPAAVAIVKAFAQKIDNLQIKNFSEIAGKGIKADISGKEVLAGNYNFLQSEGIDASQHAVAQSAVYVAIDKKFAGFITVADEIKPDSKETVSYLKNLYAKKTVMLTGDAQPAAFKIAETIGIDKFYAGLLPHQKLEKLNKIKNESSKKDKIVFVGDGINDAPVLAGADIGIAMGALGSDAAIEAADIVLMTDEPSKIITALKIARKTQNVVWQNIIFALGIKVVIMALGITGIANMVEAVFGDVGVTVIAVLNSMRALKLNDKK</sequence>
<dbReference type="SUPFAM" id="SSF81665">
    <property type="entry name" value="Calcium ATPase, transmembrane domain M"/>
    <property type="match status" value="1"/>
</dbReference>
<dbReference type="SUPFAM" id="SSF81653">
    <property type="entry name" value="Calcium ATPase, transduction domain A"/>
    <property type="match status" value="1"/>
</dbReference>
<dbReference type="PRINTS" id="PR00119">
    <property type="entry name" value="CATATPASE"/>
</dbReference>
<dbReference type="Pfam" id="PF00702">
    <property type="entry name" value="Hydrolase"/>
    <property type="match status" value="1"/>
</dbReference>
<dbReference type="InterPro" id="IPR051014">
    <property type="entry name" value="Cation_Transport_ATPase_IB"/>
</dbReference>
<keyword evidence="3 8" id="KW-0812">Transmembrane</keyword>
<dbReference type="GO" id="GO:0016887">
    <property type="term" value="F:ATP hydrolysis activity"/>
    <property type="evidence" value="ECO:0007669"/>
    <property type="project" value="InterPro"/>
</dbReference>
<keyword evidence="8" id="KW-0479">Metal-binding</keyword>
<evidence type="ECO:0000256" key="8">
    <source>
        <dbReference type="RuleBase" id="RU362081"/>
    </source>
</evidence>
<reference evidence="10 11" key="1">
    <citation type="submission" date="2014-09" db="EMBL/GenBank/DDBJ databases">
        <title>Complete genome sequence of Endomicrobium proavitum.</title>
        <authorList>
            <person name="Zheng H."/>
        </authorList>
    </citation>
    <scope>NUCLEOTIDE SEQUENCE [LARGE SCALE GENOMIC DNA]</scope>
    <source>
        <strain evidence="10 11">Rsa215</strain>
    </source>
</reference>
<dbReference type="NCBIfam" id="TIGR01525">
    <property type="entry name" value="ATPase-IB_hvy"/>
    <property type="match status" value="1"/>
</dbReference>
<dbReference type="GO" id="GO:0015086">
    <property type="term" value="F:cadmium ion transmembrane transporter activity"/>
    <property type="evidence" value="ECO:0007669"/>
    <property type="project" value="TreeGrafter"/>
</dbReference>
<dbReference type="NCBIfam" id="TIGR01512">
    <property type="entry name" value="ATPase-IB2_Cd"/>
    <property type="match status" value="1"/>
</dbReference>
<dbReference type="Gene3D" id="2.70.150.10">
    <property type="entry name" value="Calcium-transporting ATPase, cytoplasmic transduction domain A"/>
    <property type="match status" value="1"/>
</dbReference>
<name>A0A0G3WLI4_9BACT</name>
<keyword evidence="8" id="KW-0547">Nucleotide-binding</keyword>
<dbReference type="InterPro" id="IPR059000">
    <property type="entry name" value="ATPase_P-type_domA"/>
</dbReference>
<dbReference type="EC" id="7.2.2.12" evidence="6"/>
<dbReference type="GO" id="GO:0016463">
    <property type="term" value="F:P-type zinc transporter activity"/>
    <property type="evidence" value="ECO:0007669"/>
    <property type="project" value="UniProtKB-EC"/>
</dbReference>
<accession>A0A0G3WLI4</accession>
<dbReference type="FunFam" id="2.70.150.10:FF:000002">
    <property type="entry name" value="Copper-transporting ATPase 1, putative"/>
    <property type="match status" value="1"/>
</dbReference>
<evidence type="ECO:0000256" key="2">
    <source>
        <dbReference type="ARBA" id="ARBA00006024"/>
    </source>
</evidence>
<protein>
    <recommendedName>
        <fullName evidence="6">P-type Zn(2+) transporter</fullName>
        <ecNumber evidence="6">7.2.2.12</ecNumber>
    </recommendedName>
</protein>
<keyword evidence="8" id="KW-0067">ATP-binding</keyword>
<dbReference type="InterPro" id="IPR023298">
    <property type="entry name" value="ATPase_P-typ_TM_dom_sf"/>
</dbReference>
<feature type="transmembrane region" description="Helical" evidence="8">
    <location>
        <begin position="26"/>
        <end position="44"/>
    </location>
</feature>
<feature type="transmembrane region" description="Helical" evidence="8">
    <location>
        <begin position="585"/>
        <end position="607"/>
    </location>
</feature>
<keyword evidence="5 8" id="KW-0472">Membrane</keyword>
<dbReference type="InterPro" id="IPR023299">
    <property type="entry name" value="ATPase_P-typ_cyto_dom_N"/>
</dbReference>
<dbReference type="OrthoDB" id="9813266at2"/>
<dbReference type="PANTHER" id="PTHR48085">
    <property type="entry name" value="CADMIUM/ZINC-TRANSPORTING ATPASE HMA2-RELATED"/>
    <property type="match status" value="1"/>
</dbReference>
<feature type="transmembrane region" description="Helical" evidence="8">
    <location>
        <begin position="284"/>
        <end position="309"/>
    </location>
</feature>
<feature type="transmembrane region" description="Helical" evidence="8">
    <location>
        <begin position="50"/>
        <end position="67"/>
    </location>
</feature>
<evidence type="ECO:0000256" key="3">
    <source>
        <dbReference type="ARBA" id="ARBA00022692"/>
    </source>
</evidence>
<keyword evidence="8" id="KW-1003">Cell membrane</keyword>
<dbReference type="NCBIfam" id="TIGR01494">
    <property type="entry name" value="ATPase_P-type"/>
    <property type="match status" value="1"/>
</dbReference>
<evidence type="ECO:0000256" key="1">
    <source>
        <dbReference type="ARBA" id="ARBA00004370"/>
    </source>
</evidence>
<evidence type="ECO:0000256" key="7">
    <source>
        <dbReference type="ARBA" id="ARBA00047308"/>
    </source>
</evidence>
<dbReference type="RefSeq" id="WP_052570915.1">
    <property type="nucleotide sequence ID" value="NZ_CP009498.1"/>
</dbReference>
<dbReference type="AlphaFoldDB" id="A0A0G3WLI4"/>
<evidence type="ECO:0000313" key="10">
    <source>
        <dbReference type="EMBL" id="AKL98364.1"/>
    </source>
</evidence>
<feature type="domain" description="P-type ATPase A" evidence="9">
    <location>
        <begin position="133"/>
        <end position="233"/>
    </location>
</feature>
<evidence type="ECO:0000256" key="4">
    <source>
        <dbReference type="ARBA" id="ARBA00022989"/>
    </source>
</evidence>
<gene>
    <name evidence="10" type="primary">cadA</name>
    <name evidence="10" type="ORF">Epro_0985</name>
</gene>
<evidence type="ECO:0000259" key="9">
    <source>
        <dbReference type="Pfam" id="PF00122"/>
    </source>
</evidence>
<comment type="catalytic activity">
    <reaction evidence="7">
        <text>Zn(2+)(in) + ATP + H2O = Zn(2+)(out) + ADP + phosphate + H(+)</text>
        <dbReference type="Rhea" id="RHEA:20621"/>
        <dbReference type="ChEBI" id="CHEBI:15377"/>
        <dbReference type="ChEBI" id="CHEBI:15378"/>
        <dbReference type="ChEBI" id="CHEBI:29105"/>
        <dbReference type="ChEBI" id="CHEBI:30616"/>
        <dbReference type="ChEBI" id="CHEBI:43474"/>
        <dbReference type="ChEBI" id="CHEBI:456216"/>
        <dbReference type="EC" id="7.2.2.12"/>
    </reaction>
</comment>
<dbReference type="InterPro" id="IPR023214">
    <property type="entry name" value="HAD_sf"/>
</dbReference>
<organism evidence="10 11">
    <name type="scientific">Endomicrobium proavitum</name>
    <dbReference type="NCBI Taxonomy" id="1408281"/>
    <lineage>
        <taxon>Bacteria</taxon>
        <taxon>Pseudomonadati</taxon>
        <taxon>Elusimicrobiota</taxon>
        <taxon>Endomicrobiia</taxon>
        <taxon>Endomicrobiales</taxon>
        <taxon>Endomicrobiaceae</taxon>
        <taxon>Endomicrobium</taxon>
    </lineage>
</organism>
<keyword evidence="11" id="KW-1185">Reference proteome</keyword>
<evidence type="ECO:0000256" key="5">
    <source>
        <dbReference type="ARBA" id="ARBA00023136"/>
    </source>
</evidence>
<dbReference type="Gene3D" id="3.40.50.1000">
    <property type="entry name" value="HAD superfamily/HAD-like"/>
    <property type="match status" value="1"/>
</dbReference>
<dbReference type="Gene3D" id="3.40.1110.10">
    <property type="entry name" value="Calcium-transporting ATPase, cytoplasmic domain N"/>
    <property type="match status" value="1"/>
</dbReference>
<evidence type="ECO:0000313" key="11">
    <source>
        <dbReference type="Proteomes" id="UP000035337"/>
    </source>
</evidence>
<dbReference type="PANTHER" id="PTHR48085:SF5">
    <property type="entry name" value="CADMIUM_ZINC-TRANSPORTING ATPASE HMA4-RELATED"/>
    <property type="match status" value="1"/>
</dbReference>
<dbReference type="EMBL" id="CP009498">
    <property type="protein sequence ID" value="AKL98364.1"/>
    <property type="molecule type" value="Genomic_DNA"/>
</dbReference>
<proteinExistence type="inferred from homology"/>
<dbReference type="InterPro" id="IPR001757">
    <property type="entry name" value="P_typ_ATPase"/>
</dbReference>
<dbReference type="SUPFAM" id="SSF56784">
    <property type="entry name" value="HAD-like"/>
    <property type="match status" value="1"/>
</dbReference>
<dbReference type="STRING" id="1408281.Epro_0985"/>
<dbReference type="GO" id="GO:0005886">
    <property type="term" value="C:plasma membrane"/>
    <property type="evidence" value="ECO:0007669"/>
    <property type="project" value="UniProtKB-SubCell"/>
</dbReference>
<dbReference type="InterPro" id="IPR027256">
    <property type="entry name" value="P-typ_ATPase_IB"/>
</dbReference>
<feature type="transmembrane region" description="Helical" evidence="8">
    <location>
        <begin position="252"/>
        <end position="272"/>
    </location>
</feature>
<comment type="similarity">
    <text evidence="2 8">Belongs to the cation transport ATPase (P-type) (TC 3.A.3) family. Type IB subfamily.</text>
</comment>
<dbReference type="Pfam" id="PF00122">
    <property type="entry name" value="E1-E2_ATPase"/>
    <property type="match status" value="1"/>
</dbReference>
<dbReference type="GO" id="GO:0005524">
    <property type="term" value="F:ATP binding"/>
    <property type="evidence" value="ECO:0007669"/>
    <property type="project" value="UniProtKB-UniRule"/>
</dbReference>
<dbReference type="InterPro" id="IPR008250">
    <property type="entry name" value="ATPase_P-typ_transduc_dom_A_sf"/>
</dbReference>
<dbReference type="InterPro" id="IPR036412">
    <property type="entry name" value="HAD-like_sf"/>
</dbReference>
<comment type="subcellular location">
    <subcellularLocation>
        <location evidence="8">Cell membrane</location>
    </subcellularLocation>
    <subcellularLocation>
        <location evidence="1">Membrane</location>
    </subcellularLocation>
</comment>
<evidence type="ECO:0000256" key="6">
    <source>
        <dbReference type="ARBA" id="ARBA00039097"/>
    </source>
</evidence>
<dbReference type="KEGG" id="epo:Epro_0985"/>